<dbReference type="PANTHER" id="PTHR36153">
    <property type="entry name" value="INNER MEMBRANE PROTEIN-RELATED"/>
    <property type="match status" value="1"/>
</dbReference>
<keyword evidence="1" id="KW-0472">Membrane</keyword>
<reference evidence="3 4" key="1">
    <citation type="submission" date="2018-09" db="EMBL/GenBank/DDBJ databases">
        <authorList>
            <person name="Zhu H."/>
        </authorList>
    </citation>
    <scope>NUCLEOTIDE SEQUENCE [LARGE SCALE GENOMIC DNA]</scope>
    <source>
        <strain evidence="3 4">K2W22B-5</strain>
    </source>
</reference>
<proteinExistence type="predicted"/>
<feature type="transmembrane region" description="Helical" evidence="1">
    <location>
        <begin position="12"/>
        <end position="36"/>
    </location>
</feature>
<dbReference type="EMBL" id="QYUL01000002">
    <property type="protein sequence ID" value="RJF80875.1"/>
    <property type="molecule type" value="Genomic_DNA"/>
</dbReference>
<dbReference type="InterPro" id="IPR053156">
    <property type="entry name" value="T6SS_TssM-like"/>
</dbReference>
<dbReference type="SUPFAM" id="SSF52540">
    <property type="entry name" value="P-loop containing nucleoside triphosphate hydrolases"/>
    <property type="match status" value="1"/>
</dbReference>
<dbReference type="OrthoDB" id="9758229at2"/>
<dbReference type="PANTHER" id="PTHR36153:SF1">
    <property type="entry name" value="TYPE VI SECRETION SYSTEM COMPONENT TSSM1"/>
    <property type="match status" value="1"/>
</dbReference>
<evidence type="ECO:0000259" key="2">
    <source>
        <dbReference type="Pfam" id="PF14331"/>
    </source>
</evidence>
<dbReference type="Proteomes" id="UP000283458">
    <property type="component" value="Unassembled WGS sequence"/>
</dbReference>
<dbReference type="InterPro" id="IPR027417">
    <property type="entry name" value="P-loop_NTPase"/>
</dbReference>
<evidence type="ECO:0000313" key="3">
    <source>
        <dbReference type="EMBL" id="RJF80875.1"/>
    </source>
</evidence>
<feature type="domain" description="Type VI secretion system component TssM1 N-terminal" evidence="2">
    <location>
        <begin position="163"/>
        <end position="415"/>
    </location>
</feature>
<keyword evidence="1" id="KW-1133">Transmembrane helix</keyword>
<evidence type="ECO:0000313" key="4">
    <source>
        <dbReference type="Proteomes" id="UP000283458"/>
    </source>
</evidence>
<dbReference type="Pfam" id="PF14331">
    <property type="entry name" value="IcmF-related_N"/>
    <property type="match status" value="1"/>
</dbReference>
<protein>
    <recommendedName>
        <fullName evidence="2">Type VI secretion system component TssM1 N-terminal domain-containing protein</fullName>
    </recommendedName>
</protein>
<evidence type="ECO:0000256" key="1">
    <source>
        <dbReference type="SAM" id="Phobius"/>
    </source>
</evidence>
<dbReference type="InterPro" id="IPR025743">
    <property type="entry name" value="TssM1_N"/>
</dbReference>
<name>A0A418VUP7_9PROT</name>
<sequence length="1418" mass="154822">MRPAVDLPFLLAYPLLFSVILVTLAVSVLSLVVWLFRRSERMAEDAAQQSESVDAPKGWRRLRLMDTRALSASFAAAMRGLKAAVPGSGWRYEAPWVLLLGDHGAGKTTLASAIGLSRPFDLDTDPELAAQGCGWHVFERGIVLDPAGCVLWGDEGAKGGAAEAAWRKFLALLLRNRPERGLDAVVLTIPCTDLIGPDRLDTTALFAKAKKLRGRMRELQQQLGLRLPVYLVVTKCDAMLGFGSFWQPLAAERGAEMFGWSNDQTLETGHSPQLVGEAFEVIGRELHRTLIGTAVSSGSISDMAFLFPAEFQKLALPLTRLADALFRADAFQDPHFFRGLYFTGDGGGLSGATARTRSALPVPLAMAGPGPLIDDTSSVPPTVQPMFVTSLFSDKIFREGRIVQPARRSLVVRSRAVRNMQIATVALAVFLALGLRFSARMVDVAQQDLAQPLTVIENADRMMNQARGTGDTLNAYRKLRDVAPQILGAFKTVSGRELLVPFMPSSWYSGLADAVKGELVQGFRLVVLDPMRLELINRWKGVQERYAGPLPPGTGDLAAFQRVRNYLDELDRIANDVTLYRNTKKLPVQDFAALVSSLLAIDLGATLRSDEQLYADVMNGVVVRPIDTEQNLAPSLATLTRLTNDADTLTNHNGPMVRPMSTLASALERVELARFAAADGAGAALQDLSVAFQDVQATLADPALRWLFVRHPDKDPLWQRVLPRIRSNLFLGDAAADKVLSIAIDDVDDLRKALLSIRTPVMGPLMVEDESADGLLRLSPALSGLAAALPEILRYDFMADLPIRQPEVLGMRGGSILWMPEPLEKAVRQYRAFEVMEAGPMSRIPETLRPMLQALVAQRLQATMLTAVAESEVVERRGQDFRLTSDETGLLREVRQFARAARPMGDLLAAFSRRGFEQGYSSVSTILSQHVLGMLEQADRIAEEGAPYLPLNEFRDWDGTLPMNAEGWQALSDVEVAQYLDNTRGRFDWLGTEIATPLINFALREQLPTTLRSDARVTKWQRILIEQQRYKVGNPGSSLAILERYIRFDLGETVKPDNCFVQLAGGTSGGSFGGGADFFLQRRDTLRRMALTQCQRVAARSTSTDYARLSADFNSLLGGRYPFADYQGADTPEADLDALTAFLERMTAAEPGIRRGLGNPTPGSAGAQALEFLNRMAAVREFLSPFLGATSATPAGYDVAAEFRVNRPHETGGNQIIDWAVSVGDQRLTRGGEVKSARWTPGLPVTVTLRWAKDAPVVPLSILGPDGTVDSDRAISFAFANRWSLLRLLQAHRPPPADLPKLADPQPHTLKFSADTTTVAAPEQTPGAGAGANTAATKPLAGGRTSVFLRLTLSTPNPDGKSKTTRVLPVFPYAAPRLDAVGPRVALEPADAYDEEIYDGTKAMRLVPRKPALRRVNR</sequence>
<gene>
    <name evidence="3" type="ORF">D3877_11570</name>
</gene>
<accession>A0A418VUP7</accession>
<keyword evidence="4" id="KW-1185">Reference proteome</keyword>
<dbReference type="RefSeq" id="WP_119830964.1">
    <property type="nucleotide sequence ID" value="NZ_QYUL01000002.1"/>
</dbReference>
<organism evidence="3 4">
    <name type="scientific">Azospirillum cavernae</name>
    <dbReference type="NCBI Taxonomy" id="2320860"/>
    <lineage>
        <taxon>Bacteria</taxon>
        <taxon>Pseudomonadati</taxon>
        <taxon>Pseudomonadota</taxon>
        <taxon>Alphaproteobacteria</taxon>
        <taxon>Rhodospirillales</taxon>
        <taxon>Azospirillaceae</taxon>
        <taxon>Azospirillum</taxon>
    </lineage>
</organism>
<comment type="caution">
    <text evidence="3">The sequence shown here is derived from an EMBL/GenBank/DDBJ whole genome shotgun (WGS) entry which is preliminary data.</text>
</comment>
<keyword evidence="1" id="KW-0812">Transmembrane</keyword>